<sequence length="1017" mass="113745">MTHNHNYRVGQRVSFQGQLCTIRYIGEVKDTEKEWLGVEWDDPSRGKNDGKGYFECLSKAPTPASFIRPTRKPDPEQSFVEAVFHKYASGDAITPEKQIVISGKVAEEVGFDKIAEQQARVHELKIVLVDGQRINRAHSKLRTTQASDTSAVDFTVAEACPSIVELDLSRNLFGTLDEVEKICEQLKNLKTLRLNGNRLILDRSKILHDVVPGSVEEVFNKIKSLELDATLIDWNDLCVLMQRFISTISLTASSNSFQKLTTPIANCSLASLTLEYNEFTLLTDLEVLTQLTSLESLLLKGNKICATGTMTGTGAVKTFAPLVFNQKLSYIDLSSNKINDWGFVDELVQIFPGMTSLRLSKNPLYPESSSLSTMGSLNEESMLTLARLGNLQKLNFSTITPQDRNNAELFYLSEIGRELGGVDSTQESAVLSRHKRYKELCDLHGPPVVARKEEAEINPAFLEARLIKFTFYIPPKLGSDRMEMTLIKEIPKTFNIYRVKGIVGRFLDCRPWSLKLIWETGEWDPVAGFEDVDEYTSDEDKGLSQVGAASRVKFKSEGSPSGMKVDKIVGQTHEQSGKFMKREVELEDTTKDVGLLVNEMEARTNMSAKPSKRDASAQHATARDLSVSTRELSPQGPRPGYFIVRKSGEVVPLVAVDELPLGVDLIGVPRSLDLVETGGMLNLGLQGGGGVFYRLVGLEEDSEDGNENMVRAMTETGSSGTDTAVSSPLLLPIRYQASISSSSAQTKKTQSPKLQSPGLATSIHAPSLSPAHPRITQCTAPSSGHKQTQQQTCRHWCTHNRRCKWGEDCHYKHEMPRTRFELGLVGLSDWPGWFKAENLGFFPRFVDGSSGGRGVERLRDVGGGMERKERDRGERGAVAGEGREKGLGMGMLEGERVLERLRDMEKLLRVKRVAVGKVRERDERKGEGRVRDEKKTREKEREEKLDIRKAEAKKERERMREERIREKEVTGKIDRCDLEEARKWEDESEDISEDECKGEKKRENSKGTGGEEKLVDV</sequence>
<protein>
    <recommendedName>
        <fullName evidence="12">CAP-Gly domain-containing protein</fullName>
    </recommendedName>
</protein>
<dbReference type="VEuPathDB" id="FungiDB:MFRU_007g03840"/>
<feature type="zinc finger region" description="C3H1-type" evidence="6">
    <location>
        <begin position="787"/>
        <end position="816"/>
    </location>
</feature>
<evidence type="ECO:0000259" key="8">
    <source>
        <dbReference type="PROSITE" id="PS50103"/>
    </source>
</evidence>
<feature type="compositionally biased region" description="Basic and acidic residues" evidence="7">
    <location>
        <begin position="994"/>
        <end position="1017"/>
    </location>
</feature>
<evidence type="ECO:0000259" key="9">
    <source>
        <dbReference type="PROSITE" id="PS50245"/>
    </source>
</evidence>
<accession>A0A5M9JDE7</accession>
<evidence type="ECO:0008006" key="12">
    <source>
        <dbReference type="Google" id="ProtNLM"/>
    </source>
</evidence>
<dbReference type="GO" id="GO:0008270">
    <property type="term" value="F:zinc ion binding"/>
    <property type="evidence" value="ECO:0007669"/>
    <property type="project" value="UniProtKB-KW"/>
</dbReference>
<dbReference type="InterPro" id="IPR000938">
    <property type="entry name" value="CAP-Gly_domain"/>
</dbReference>
<dbReference type="SUPFAM" id="SSF74924">
    <property type="entry name" value="Cap-Gly domain"/>
    <property type="match status" value="1"/>
</dbReference>
<proteinExistence type="predicted"/>
<name>A0A5M9JDE7_MONFR</name>
<evidence type="ECO:0000256" key="6">
    <source>
        <dbReference type="PROSITE-ProRule" id="PRU00723"/>
    </source>
</evidence>
<reference evidence="10 11" key="1">
    <citation type="submission" date="2019-06" db="EMBL/GenBank/DDBJ databases">
        <title>Genome Sequence of the Brown Rot Fungal Pathogen Monilinia fructicola.</title>
        <authorList>
            <person name="De Miccolis Angelini R.M."/>
            <person name="Landi L."/>
            <person name="Abate D."/>
            <person name="Pollastro S."/>
            <person name="Romanazzi G."/>
            <person name="Faretra F."/>
        </authorList>
    </citation>
    <scope>NUCLEOTIDE SEQUENCE [LARGE SCALE GENOMIC DNA]</scope>
    <source>
        <strain evidence="10 11">Mfrc123</strain>
    </source>
</reference>
<keyword evidence="5" id="KW-0966">Cell projection</keyword>
<keyword evidence="4" id="KW-0969">Cilium</keyword>
<dbReference type="PROSITE" id="PS51450">
    <property type="entry name" value="LRR"/>
    <property type="match status" value="1"/>
</dbReference>
<dbReference type="PANTHER" id="PTHR45973">
    <property type="entry name" value="PROTEIN PHOSPHATASE 1 REGULATORY SUBUNIT SDS22-RELATED"/>
    <property type="match status" value="1"/>
</dbReference>
<gene>
    <name evidence="10" type="ORF">EYC84_010390</name>
</gene>
<dbReference type="PANTHER" id="PTHR45973:SF9">
    <property type="entry name" value="LEUCINE-RICH REPEAT-CONTAINING PROTEIN 46"/>
    <property type="match status" value="1"/>
</dbReference>
<feature type="region of interest" description="Disordered" evidence="7">
    <location>
        <begin position="921"/>
        <end position="964"/>
    </location>
</feature>
<keyword evidence="3" id="KW-0677">Repeat</keyword>
<keyword evidence="11" id="KW-1185">Reference proteome</keyword>
<feature type="region of interest" description="Disordered" evidence="7">
    <location>
        <begin position="982"/>
        <end position="1017"/>
    </location>
</feature>
<evidence type="ECO:0000256" key="3">
    <source>
        <dbReference type="ARBA" id="ARBA00022737"/>
    </source>
</evidence>
<dbReference type="Gene3D" id="2.30.30.190">
    <property type="entry name" value="CAP Gly-rich-like domain"/>
    <property type="match status" value="1"/>
</dbReference>
<evidence type="ECO:0000256" key="7">
    <source>
        <dbReference type="SAM" id="MobiDB-lite"/>
    </source>
</evidence>
<dbReference type="InterPro" id="IPR001611">
    <property type="entry name" value="Leu-rich_rpt"/>
</dbReference>
<feature type="domain" description="CAP-Gly" evidence="9">
    <location>
        <begin position="26"/>
        <end position="68"/>
    </location>
</feature>
<dbReference type="PROSITE" id="PS50103">
    <property type="entry name" value="ZF_C3H1"/>
    <property type="match status" value="1"/>
</dbReference>
<evidence type="ECO:0000313" key="10">
    <source>
        <dbReference type="EMBL" id="KAA8567364.1"/>
    </source>
</evidence>
<comment type="caution">
    <text evidence="10">The sequence shown here is derived from an EMBL/GenBank/DDBJ whole genome shotgun (WGS) entry which is preliminary data.</text>
</comment>
<organism evidence="10 11">
    <name type="scientific">Monilinia fructicola</name>
    <name type="common">Brown rot fungus</name>
    <name type="synonym">Ciboria fructicola</name>
    <dbReference type="NCBI Taxonomy" id="38448"/>
    <lineage>
        <taxon>Eukaryota</taxon>
        <taxon>Fungi</taxon>
        <taxon>Dikarya</taxon>
        <taxon>Ascomycota</taxon>
        <taxon>Pezizomycotina</taxon>
        <taxon>Leotiomycetes</taxon>
        <taxon>Helotiales</taxon>
        <taxon>Sclerotiniaceae</taxon>
        <taxon>Monilinia</taxon>
    </lineage>
</organism>
<dbReference type="SMART" id="SM01052">
    <property type="entry name" value="CAP_GLY"/>
    <property type="match status" value="1"/>
</dbReference>
<evidence type="ECO:0000256" key="5">
    <source>
        <dbReference type="ARBA" id="ARBA00023273"/>
    </source>
</evidence>
<keyword evidence="6" id="KW-0862">Zinc</keyword>
<dbReference type="InterPro" id="IPR036859">
    <property type="entry name" value="CAP-Gly_dom_sf"/>
</dbReference>
<keyword evidence="6" id="KW-0479">Metal-binding</keyword>
<feature type="domain" description="C3H1-type" evidence="8">
    <location>
        <begin position="787"/>
        <end position="816"/>
    </location>
</feature>
<keyword evidence="2" id="KW-0433">Leucine-rich repeat</keyword>
<dbReference type="AlphaFoldDB" id="A0A5M9JDE7"/>
<dbReference type="Pfam" id="PF01302">
    <property type="entry name" value="CAP_GLY"/>
    <property type="match status" value="1"/>
</dbReference>
<evidence type="ECO:0000256" key="1">
    <source>
        <dbReference type="ARBA" id="ARBA00004138"/>
    </source>
</evidence>
<dbReference type="InterPro" id="IPR000571">
    <property type="entry name" value="Znf_CCCH"/>
</dbReference>
<dbReference type="Proteomes" id="UP000322873">
    <property type="component" value="Unassembled WGS sequence"/>
</dbReference>
<dbReference type="PROSITE" id="PS50245">
    <property type="entry name" value="CAP_GLY_2"/>
    <property type="match status" value="1"/>
</dbReference>
<dbReference type="SUPFAM" id="SSF52047">
    <property type="entry name" value="RNI-like"/>
    <property type="match status" value="1"/>
</dbReference>
<feature type="region of interest" description="Disordered" evidence="7">
    <location>
        <begin position="604"/>
        <end position="633"/>
    </location>
</feature>
<evidence type="ECO:0000313" key="11">
    <source>
        <dbReference type="Proteomes" id="UP000322873"/>
    </source>
</evidence>
<dbReference type="InterPro" id="IPR050576">
    <property type="entry name" value="Cilia_flagella_integrity"/>
</dbReference>
<evidence type="ECO:0000256" key="2">
    <source>
        <dbReference type="ARBA" id="ARBA00022614"/>
    </source>
</evidence>
<dbReference type="EMBL" id="VICG01000011">
    <property type="protein sequence ID" value="KAA8567364.1"/>
    <property type="molecule type" value="Genomic_DNA"/>
</dbReference>
<dbReference type="InterPro" id="IPR032675">
    <property type="entry name" value="LRR_dom_sf"/>
</dbReference>
<comment type="subcellular location">
    <subcellularLocation>
        <location evidence="1">Cell projection</location>
        <location evidence="1">Cilium</location>
    </subcellularLocation>
</comment>
<evidence type="ECO:0000256" key="4">
    <source>
        <dbReference type="ARBA" id="ARBA00023069"/>
    </source>
</evidence>
<dbReference type="Gene3D" id="3.80.10.10">
    <property type="entry name" value="Ribonuclease Inhibitor"/>
    <property type="match status" value="3"/>
</dbReference>
<keyword evidence="6" id="KW-0863">Zinc-finger</keyword>